<dbReference type="VEuPathDB" id="FungiDB:CC1G_14621"/>
<proteinExistence type="predicted"/>
<keyword evidence="2" id="KW-1185">Reference proteome</keyword>
<dbReference type="KEGG" id="cci:CC1G_14621"/>
<dbReference type="RefSeq" id="XP_002911190.1">
    <property type="nucleotide sequence ID" value="XM_002911144.1"/>
</dbReference>
<accession>D6RMR3</accession>
<dbReference type="GeneID" id="9380091"/>
<gene>
    <name evidence="1" type="ORF">CC1G_14621</name>
</gene>
<comment type="caution">
    <text evidence="1">The sequence shown here is derived from an EMBL/GenBank/DDBJ whole genome shotgun (WGS) entry which is preliminary data.</text>
</comment>
<protein>
    <submittedName>
        <fullName evidence="1">Uncharacterized protein</fullName>
    </submittedName>
</protein>
<sequence>MHLLILNGVEIPTVIQTRSSYFSSTNLELRTSVPVGHWSPTELTSSSQRPVDLRARASIALLVMAETDFAQDGEILLLRRLSTA</sequence>
<reference evidence="1 2" key="1">
    <citation type="journal article" date="2010" name="Proc. Natl. Acad. Sci. U.S.A.">
        <title>Insights into evolution of multicellular fungi from the assembled chromosomes of the mushroom Coprinopsis cinerea (Coprinus cinereus).</title>
        <authorList>
            <person name="Stajich J.E."/>
            <person name="Wilke S.K."/>
            <person name="Ahren D."/>
            <person name="Au C.H."/>
            <person name="Birren B.W."/>
            <person name="Borodovsky M."/>
            <person name="Burns C."/>
            <person name="Canback B."/>
            <person name="Casselton L.A."/>
            <person name="Cheng C.K."/>
            <person name="Deng J."/>
            <person name="Dietrich F.S."/>
            <person name="Fargo D.C."/>
            <person name="Farman M.L."/>
            <person name="Gathman A.C."/>
            <person name="Goldberg J."/>
            <person name="Guigo R."/>
            <person name="Hoegger P.J."/>
            <person name="Hooker J.B."/>
            <person name="Huggins A."/>
            <person name="James T.Y."/>
            <person name="Kamada T."/>
            <person name="Kilaru S."/>
            <person name="Kodira C."/>
            <person name="Kues U."/>
            <person name="Kupfer D."/>
            <person name="Kwan H.S."/>
            <person name="Lomsadze A."/>
            <person name="Li W."/>
            <person name="Lilly W.W."/>
            <person name="Ma L.J."/>
            <person name="Mackey A.J."/>
            <person name="Manning G."/>
            <person name="Martin F."/>
            <person name="Muraguchi H."/>
            <person name="Natvig D.O."/>
            <person name="Palmerini H."/>
            <person name="Ramesh M.A."/>
            <person name="Rehmeyer C.J."/>
            <person name="Roe B.A."/>
            <person name="Shenoy N."/>
            <person name="Stanke M."/>
            <person name="Ter-Hovhannisyan V."/>
            <person name="Tunlid A."/>
            <person name="Velagapudi R."/>
            <person name="Vision T.J."/>
            <person name="Zeng Q."/>
            <person name="Zolan M.E."/>
            <person name="Pukkila P.J."/>
        </authorList>
    </citation>
    <scope>NUCLEOTIDE SEQUENCE [LARGE SCALE GENOMIC DNA]</scope>
    <source>
        <strain evidence="2">Okayama-7 / 130 / ATCC MYA-4618 / FGSC 9003</strain>
    </source>
</reference>
<dbReference type="HOGENOM" id="CLU_2527373_0_0_1"/>
<dbReference type="InParanoid" id="D6RMR3"/>
<evidence type="ECO:0000313" key="1">
    <source>
        <dbReference type="EMBL" id="EFI27696.1"/>
    </source>
</evidence>
<dbReference type="Proteomes" id="UP000001861">
    <property type="component" value="Unassembled WGS sequence"/>
</dbReference>
<organism evidence="1 2">
    <name type="scientific">Coprinopsis cinerea (strain Okayama-7 / 130 / ATCC MYA-4618 / FGSC 9003)</name>
    <name type="common">Inky cap fungus</name>
    <name type="synonym">Hormographiella aspergillata</name>
    <dbReference type="NCBI Taxonomy" id="240176"/>
    <lineage>
        <taxon>Eukaryota</taxon>
        <taxon>Fungi</taxon>
        <taxon>Dikarya</taxon>
        <taxon>Basidiomycota</taxon>
        <taxon>Agaricomycotina</taxon>
        <taxon>Agaricomycetes</taxon>
        <taxon>Agaricomycetidae</taxon>
        <taxon>Agaricales</taxon>
        <taxon>Agaricineae</taxon>
        <taxon>Psathyrellaceae</taxon>
        <taxon>Coprinopsis</taxon>
    </lineage>
</organism>
<dbReference type="AlphaFoldDB" id="D6RMR3"/>
<dbReference type="EMBL" id="AACS02000005">
    <property type="protein sequence ID" value="EFI27696.1"/>
    <property type="molecule type" value="Genomic_DNA"/>
</dbReference>
<name>D6RMR3_COPC7</name>
<evidence type="ECO:0000313" key="2">
    <source>
        <dbReference type="Proteomes" id="UP000001861"/>
    </source>
</evidence>